<evidence type="ECO:0000256" key="1">
    <source>
        <dbReference type="SAM" id="MobiDB-lite"/>
    </source>
</evidence>
<evidence type="ECO:0000256" key="2">
    <source>
        <dbReference type="SAM" id="Phobius"/>
    </source>
</evidence>
<dbReference type="Proteomes" id="UP000236333">
    <property type="component" value="Unassembled WGS sequence"/>
</dbReference>
<protein>
    <submittedName>
        <fullName evidence="3">Uncharacterized protein</fullName>
    </submittedName>
</protein>
<dbReference type="EMBL" id="PGGS01000060">
    <property type="protein sequence ID" value="PNH10308.1"/>
    <property type="molecule type" value="Genomic_DNA"/>
</dbReference>
<gene>
    <name evidence="3" type="ORF">TSOC_002960</name>
</gene>
<keyword evidence="2" id="KW-0812">Transmembrane</keyword>
<dbReference type="OrthoDB" id="534739at2759"/>
<keyword evidence="2" id="KW-0472">Membrane</keyword>
<accession>A0A2J8ACR5</accession>
<dbReference type="AlphaFoldDB" id="A0A2J8ACR5"/>
<evidence type="ECO:0000313" key="4">
    <source>
        <dbReference type="Proteomes" id="UP000236333"/>
    </source>
</evidence>
<sequence length="161" mass="17809">MRSINPCKAARRAAPWARTVPTSSSPPRRRVQRAAVGSDVAVGTLAITGSLGIVGGTLAAALYVLERLKTEELGRKITRLQSELVDKGKEVAAAGREVAKAKEYTSENEMYRTRYAECTRDILKLERALELRDGQLESFMCIAQRQIAYLESQVRELQKGD</sequence>
<proteinExistence type="predicted"/>
<keyword evidence="2" id="KW-1133">Transmembrane helix</keyword>
<feature type="region of interest" description="Disordered" evidence="1">
    <location>
        <begin position="1"/>
        <end position="32"/>
    </location>
</feature>
<comment type="caution">
    <text evidence="3">The sequence shown here is derived from an EMBL/GenBank/DDBJ whole genome shotgun (WGS) entry which is preliminary data.</text>
</comment>
<organism evidence="3 4">
    <name type="scientific">Tetrabaena socialis</name>
    <dbReference type="NCBI Taxonomy" id="47790"/>
    <lineage>
        <taxon>Eukaryota</taxon>
        <taxon>Viridiplantae</taxon>
        <taxon>Chlorophyta</taxon>
        <taxon>core chlorophytes</taxon>
        <taxon>Chlorophyceae</taxon>
        <taxon>CS clade</taxon>
        <taxon>Chlamydomonadales</taxon>
        <taxon>Tetrabaenaceae</taxon>
        <taxon>Tetrabaena</taxon>
    </lineage>
</organism>
<name>A0A2J8ACR5_9CHLO</name>
<feature type="transmembrane region" description="Helical" evidence="2">
    <location>
        <begin position="40"/>
        <end position="65"/>
    </location>
</feature>
<keyword evidence="4" id="KW-1185">Reference proteome</keyword>
<evidence type="ECO:0000313" key="3">
    <source>
        <dbReference type="EMBL" id="PNH10308.1"/>
    </source>
</evidence>
<reference evidence="3 4" key="1">
    <citation type="journal article" date="2017" name="Mol. Biol. Evol.">
        <title>The 4-celled Tetrabaena socialis nuclear genome reveals the essential components for genetic control of cell number at the origin of multicellularity in the volvocine lineage.</title>
        <authorList>
            <person name="Featherston J."/>
            <person name="Arakaki Y."/>
            <person name="Hanschen E.R."/>
            <person name="Ferris P.J."/>
            <person name="Michod R.E."/>
            <person name="Olson B.J.S.C."/>
            <person name="Nozaki H."/>
            <person name="Durand P.M."/>
        </authorList>
    </citation>
    <scope>NUCLEOTIDE SEQUENCE [LARGE SCALE GENOMIC DNA]</scope>
    <source>
        <strain evidence="3 4">NIES-571</strain>
    </source>
</reference>